<feature type="signal peptide" evidence="2">
    <location>
        <begin position="1"/>
        <end position="22"/>
    </location>
</feature>
<evidence type="ECO:0000313" key="4">
    <source>
        <dbReference type="EMBL" id="MFB9908128.1"/>
    </source>
</evidence>
<keyword evidence="4" id="KW-0413">Isomerase</keyword>
<dbReference type="Gene3D" id="1.20.59.10">
    <property type="entry name" value="Chorismate mutase"/>
    <property type="match status" value="1"/>
</dbReference>
<dbReference type="NCBIfam" id="NF005894">
    <property type="entry name" value="PRK07857.1"/>
    <property type="match status" value="1"/>
</dbReference>
<sequence length="111" mass="11520">MRVGLALLAVLAVTGCGSAPPAAPAPPPPAPSDVISQQRARIDDLDRQIIDLLGQRKEASEAVQRARTSAGGGRVDPSREQVIIDKYRARLGDGGAQIAKAVLEAFRGPAS</sequence>
<dbReference type="PROSITE" id="PS51257">
    <property type="entry name" value="PROKAR_LIPOPROTEIN"/>
    <property type="match status" value="1"/>
</dbReference>
<keyword evidence="1" id="KW-0175">Coiled coil</keyword>
<name>A0ABV6A6U7_9PSEU</name>
<dbReference type="NCBIfam" id="TIGR01808">
    <property type="entry name" value="CM_M_hiGC-arch"/>
    <property type="match status" value="1"/>
</dbReference>
<protein>
    <submittedName>
        <fullName evidence="4">Chorismate mutase</fullName>
        <ecNumber evidence="4">5.4.99.5</ecNumber>
    </submittedName>
</protein>
<dbReference type="SMART" id="SM00830">
    <property type="entry name" value="CM_2"/>
    <property type="match status" value="1"/>
</dbReference>
<reference evidence="4 5" key="1">
    <citation type="submission" date="2024-09" db="EMBL/GenBank/DDBJ databases">
        <authorList>
            <person name="Sun Q."/>
            <person name="Mori K."/>
        </authorList>
    </citation>
    <scope>NUCLEOTIDE SEQUENCE [LARGE SCALE GENOMIC DNA]</scope>
    <source>
        <strain evidence="4 5">TBRC 7907</strain>
    </source>
</reference>
<proteinExistence type="predicted"/>
<feature type="coiled-coil region" evidence="1">
    <location>
        <begin position="35"/>
        <end position="62"/>
    </location>
</feature>
<dbReference type="SUPFAM" id="SSF48600">
    <property type="entry name" value="Chorismate mutase II"/>
    <property type="match status" value="1"/>
</dbReference>
<evidence type="ECO:0000256" key="2">
    <source>
        <dbReference type="SAM" id="SignalP"/>
    </source>
</evidence>
<dbReference type="InterPro" id="IPR010958">
    <property type="entry name" value="Chorismate_mutase_highGC-bac"/>
</dbReference>
<dbReference type="PROSITE" id="PS51168">
    <property type="entry name" value="CHORISMATE_MUT_2"/>
    <property type="match status" value="1"/>
</dbReference>
<feature type="chain" id="PRO_5045455063" evidence="2">
    <location>
        <begin position="23"/>
        <end position="111"/>
    </location>
</feature>
<keyword evidence="5" id="KW-1185">Reference proteome</keyword>
<feature type="domain" description="Chorismate mutase" evidence="3">
    <location>
        <begin position="29"/>
        <end position="111"/>
    </location>
</feature>
<evidence type="ECO:0000256" key="1">
    <source>
        <dbReference type="SAM" id="Coils"/>
    </source>
</evidence>
<organism evidence="4 5">
    <name type="scientific">Allokutzneria oryzae</name>
    <dbReference type="NCBI Taxonomy" id="1378989"/>
    <lineage>
        <taxon>Bacteria</taxon>
        <taxon>Bacillati</taxon>
        <taxon>Actinomycetota</taxon>
        <taxon>Actinomycetes</taxon>
        <taxon>Pseudonocardiales</taxon>
        <taxon>Pseudonocardiaceae</taxon>
        <taxon>Allokutzneria</taxon>
    </lineage>
</organism>
<evidence type="ECO:0000313" key="5">
    <source>
        <dbReference type="Proteomes" id="UP001589693"/>
    </source>
</evidence>
<keyword evidence="2" id="KW-0732">Signal</keyword>
<gene>
    <name evidence="4" type="ORF">ACFFQA_29705</name>
</gene>
<dbReference type="EMBL" id="JBHLZU010000026">
    <property type="protein sequence ID" value="MFB9908128.1"/>
    <property type="molecule type" value="Genomic_DNA"/>
</dbReference>
<dbReference type="InterPro" id="IPR036979">
    <property type="entry name" value="CM_dom_sf"/>
</dbReference>
<dbReference type="Pfam" id="PF01817">
    <property type="entry name" value="CM_2"/>
    <property type="match status" value="1"/>
</dbReference>
<dbReference type="GO" id="GO:0004106">
    <property type="term" value="F:chorismate mutase activity"/>
    <property type="evidence" value="ECO:0007669"/>
    <property type="project" value="UniProtKB-EC"/>
</dbReference>
<dbReference type="RefSeq" id="WP_377859474.1">
    <property type="nucleotide sequence ID" value="NZ_JBHLZU010000026.1"/>
</dbReference>
<dbReference type="EC" id="5.4.99.5" evidence="4"/>
<evidence type="ECO:0000259" key="3">
    <source>
        <dbReference type="PROSITE" id="PS51168"/>
    </source>
</evidence>
<accession>A0ABV6A6U7</accession>
<comment type="caution">
    <text evidence="4">The sequence shown here is derived from an EMBL/GenBank/DDBJ whole genome shotgun (WGS) entry which is preliminary data.</text>
</comment>
<dbReference type="InterPro" id="IPR036263">
    <property type="entry name" value="Chorismate_II_sf"/>
</dbReference>
<dbReference type="InterPro" id="IPR002701">
    <property type="entry name" value="CM_II_prokaryot"/>
</dbReference>
<dbReference type="Proteomes" id="UP001589693">
    <property type="component" value="Unassembled WGS sequence"/>
</dbReference>